<organism evidence="1">
    <name type="scientific">Cacopsylla melanoneura</name>
    <dbReference type="NCBI Taxonomy" id="428564"/>
    <lineage>
        <taxon>Eukaryota</taxon>
        <taxon>Metazoa</taxon>
        <taxon>Ecdysozoa</taxon>
        <taxon>Arthropoda</taxon>
        <taxon>Hexapoda</taxon>
        <taxon>Insecta</taxon>
        <taxon>Pterygota</taxon>
        <taxon>Neoptera</taxon>
        <taxon>Paraneoptera</taxon>
        <taxon>Hemiptera</taxon>
        <taxon>Sternorrhyncha</taxon>
        <taxon>Psylloidea</taxon>
        <taxon>Psyllidae</taxon>
        <taxon>Psyllinae</taxon>
        <taxon>Cacopsylla</taxon>
    </lineage>
</organism>
<evidence type="ECO:0000313" key="1">
    <source>
        <dbReference type="EMBL" id="CAG6788327.1"/>
    </source>
</evidence>
<dbReference type="EMBL" id="HBUF01659225">
    <property type="protein sequence ID" value="CAG6788327.1"/>
    <property type="molecule type" value="Transcribed_RNA"/>
</dbReference>
<proteinExistence type="predicted"/>
<sequence>MKPPLYFLPHHIFNIPTSFKFSLHQNSLFVPLLNFLPPYSTENFPFSLSLSTPPCKKEKNTTQRWEISPRVCYCSCPPSLARPFCGKFSVSEKRSLCFYF</sequence>
<reference evidence="1" key="1">
    <citation type="submission" date="2021-05" db="EMBL/GenBank/DDBJ databases">
        <authorList>
            <person name="Alioto T."/>
            <person name="Alioto T."/>
            <person name="Gomez Garrido J."/>
        </authorList>
    </citation>
    <scope>NUCLEOTIDE SEQUENCE</scope>
</reference>
<protein>
    <submittedName>
        <fullName evidence="1">Uncharacterized protein</fullName>
    </submittedName>
</protein>
<accession>A0A8D9BSL5</accession>
<name>A0A8D9BSL5_9HEMI</name>
<dbReference type="AlphaFoldDB" id="A0A8D9BSL5"/>